<dbReference type="EMBL" id="JBBPBM010000013">
    <property type="protein sequence ID" value="KAK8561576.1"/>
    <property type="molecule type" value="Genomic_DNA"/>
</dbReference>
<keyword evidence="3" id="KW-1185">Reference proteome</keyword>
<protein>
    <submittedName>
        <fullName evidence="2">Uncharacterized protein</fullName>
    </submittedName>
</protein>
<feature type="region of interest" description="Disordered" evidence="1">
    <location>
        <begin position="1"/>
        <end position="31"/>
    </location>
</feature>
<evidence type="ECO:0000256" key="1">
    <source>
        <dbReference type="SAM" id="MobiDB-lite"/>
    </source>
</evidence>
<feature type="compositionally biased region" description="Basic and acidic residues" evidence="1">
    <location>
        <begin position="1"/>
        <end position="12"/>
    </location>
</feature>
<evidence type="ECO:0000313" key="2">
    <source>
        <dbReference type="EMBL" id="KAK8561576.1"/>
    </source>
</evidence>
<comment type="caution">
    <text evidence="2">The sequence shown here is derived from an EMBL/GenBank/DDBJ whole genome shotgun (WGS) entry which is preliminary data.</text>
</comment>
<sequence length="84" mass="9301">MGGKEKRVRDWQEEGEGGNSTEKGEGLSSTCKDVLHNSTSLNLNRISGFSTLPVFACTTLFHKVSAIAKHPKKLLEKQIETRNK</sequence>
<proteinExistence type="predicted"/>
<dbReference type="Proteomes" id="UP001472677">
    <property type="component" value="Unassembled WGS sequence"/>
</dbReference>
<evidence type="ECO:0000313" key="3">
    <source>
        <dbReference type="Proteomes" id="UP001472677"/>
    </source>
</evidence>
<name>A0ABR2EI96_9ROSI</name>
<reference evidence="2 3" key="1">
    <citation type="journal article" date="2024" name="G3 (Bethesda)">
        <title>Genome assembly of Hibiscus sabdariffa L. provides insights into metabolisms of medicinal natural products.</title>
        <authorList>
            <person name="Kim T."/>
        </authorList>
    </citation>
    <scope>NUCLEOTIDE SEQUENCE [LARGE SCALE GENOMIC DNA]</scope>
    <source>
        <strain evidence="2">TK-2024</strain>
        <tissue evidence="2">Old leaves</tissue>
    </source>
</reference>
<gene>
    <name evidence="2" type="ORF">V6N12_048641</name>
</gene>
<accession>A0ABR2EI96</accession>
<organism evidence="2 3">
    <name type="scientific">Hibiscus sabdariffa</name>
    <name type="common">roselle</name>
    <dbReference type="NCBI Taxonomy" id="183260"/>
    <lineage>
        <taxon>Eukaryota</taxon>
        <taxon>Viridiplantae</taxon>
        <taxon>Streptophyta</taxon>
        <taxon>Embryophyta</taxon>
        <taxon>Tracheophyta</taxon>
        <taxon>Spermatophyta</taxon>
        <taxon>Magnoliopsida</taxon>
        <taxon>eudicotyledons</taxon>
        <taxon>Gunneridae</taxon>
        <taxon>Pentapetalae</taxon>
        <taxon>rosids</taxon>
        <taxon>malvids</taxon>
        <taxon>Malvales</taxon>
        <taxon>Malvaceae</taxon>
        <taxon>Malvoideae</taxon>
        <taxon>Hibiscus</taxon>
    </lineage>
</organism>